<evidence type="ECO:0000313" key="2">
    <source>
        <dbReference type="Proteomes" id="UP001148662"/>
    </source>
</evidence>
<gene>
    <name evidence="1" type="ORF">NM688_g2156</name>
</gene>
<protein>
    <submittedName>
        <fullName evidence="1">Uncharacterized protein</fullName>
    </submittedName>
</protein>
<reference evidence="1" key="1">
    <citation type="submission" date="2022-07" db="EMBL/GenBank/DDBJ databases">
        <title>Genome Sequence of Phlebia brevispora.</title>
        <authorList>
            <person name="Buettner E."/>
        </authorList>
    </citation>
    <scope>NUCLEOTIDE SEQUENCE</scope>
    <source>
        <strain evidence="1">MPL23</strain>
    </source>
</reference>
<evidence type="ECO:0000313" key="1">
    <source>
        <dbReference type="EMBL" id="KAJ3556199.1"/>
    </source>
</evidence>
<proteinExistence type="predicted"/>
<sequence length="378" mass="43558">MALPFSIFVLSVEIVYMILTRFTTAELIAWSHISRYCRTLAIHEWRHRFRVLTAPFTCDMELFEVMLQEFHVYVTGSIALAFMNWRSFHTVHSDLDLYVPDTWADALKAYWVSLEEYRLVATKSFPHILHQYHLQTFMEFKNCCRTVHVITVIDSSSATSAVPSAWCTALMNVVTSTGFYSAYPKLTFAKKGIINGPYLDYDVADVPVTFYIMGTVSHARFFHSDGAPRHHVSLRIVPRDPEDLAAMRRYLRTYANPPIASVSAPSNTDILEAYKDMKIRLSIHGRAKIESFKDVYQGFNRYGCHWEMPVAAAETIEPGDLVIMECRMVRDDISGSNHTKWRTRLELMAIALALKHDWMEHMDGFQEDRMSTPLSEEV</sequence>
<dbReference type="Proteomes" id="UP001148662">
    <property type="component" value="Unassembled WGS sequence"/>
</dbReference>
<comment type="caution">
    <text evidence="1">The sequence shown here is derived from an EMBL/GenBank/DDBJ whole genome shotgun (WGS) entry which is preliminary data.</text>
</comment>
<keyword evidence="2" id="KW-1185">Reference proteome</keyword>
<name>A0ACC1T9H0_9APHY</name>
<organism evidence="1 2">
    <name type="scientific">Phlebia brevispora</name>
    <dbReference type="NCBI Taxonomy" id="194682"/>
    <lineage>
        <taxon>Eukaryota</taxon>
        <taxon>Fungi</taxon>
        <taxon>Dikarya</taxon>
        <taxon>Basidiomycota</taxon>
        <taxon>Agaricomycotina</taxon>
        <taxon>Agaricomycetes</taxon>
        <taxon>Polyporales</taxon>
        <taxon>Meruliaceae</taxon>
        <taxon>Phlebia</taxon>
    </lineage>
</organism>
<accession>A0ACC1T9H0</accession>
<dbReference type="EMBL" id="JANHOG010000262">
    <property type="protein sequence ID" value="KAJ3556199.1"/>
    <property type="molecule type" value="Genomic_DNA"/>
</dbReference>